<reference evidence="1 2" key="1">
    <citation type="journal article" date="2022" name="Int. J. Syst. Evol. Microbiol.">
        <title>Flavobacterium ammonificans sp. nov. and Flavobacterium ammoniigenes sp. nov., ammonifying bacteria isolated from surface river water.</title>
        <authorList>
            <person name="Watanabe K."/>
            <person name="Kitamura T."/>
            <person name="Ogata Y."/>
            <person name="Shindo C."/>
            <person name="Suda W."/>
        </authorList>
    </citation>
    <scope>NUCLEOTIDE SEQUENCE [LARGE SCALE GENOMIC DNA]</scope>
    <source>
        <strain evidence="1 2">GENT5</strain>
    </source>
</reference>
<evidence type="ECO:0008006" key="3">
    <source>
        <dbReference type="Google" id="ProtNLM"/>
    </source>
</evidence>
<dbReference type="Pfam" id="PF17164">
    <property type="entry name" value="DUF5122"/>
    <property type="match status" value="6"/>
</dbReference>
<reference evidence="1 2" key="2">
    <citation type="journal article" date="2022" name="Microorganisms">
        <title>Complete Genome Sequences of Two Flavobacterium ammonificans Strains and a Flavobacterium ammoniigenes Strain of Ammonifying Bacterioplankton Isolated from Surface River Water.</title>
        <authorList>
            <person name="Suda W."/>
            <person name="Ogata Y."/>
            <person name="Shindo C."/>
            <person name="Watanabe K."/>
        </authorList>
    </citation>
    <scope>NUCLEOTIDE SEQUENCE [LARGE SCALE GENOMIC DNA]</scope>
    <source>
        <strain evidence="1 2">GENT5</strain>
    </source>
</reference>
<dbReference type="EMBL" id="AP025184">
    <property type="protein sequence ID" value="BDB54389.1"/>
    <property type="molecule type" value="Genomic_DNA"/>
</dbReference>
<dbReference type="InterPro" id="IPR013431">
    <property type="entry name" value="Delta_60_rpt"/>
</dbReference>
<proteinExistence type="predicted"/>
<name>A0ABN6KYC1_9FLAO</name>
<dbReference type="NCBIfam" id="TIGR02608">
    <property type="entry name" value="delta_60_rpt"/>
    <property type="match status" value="4"/>
</dbReference>
<sequence>MDPNFNTFDKGLSGSGFDKEVDKIISLPDGGYIAFGSFTQFNGIPVNGFVKLTAKGELDLSFNTNQSGPDNTVKDVVVLPDRKLLVTGNFVKYNGVTVNRLIRLNFDGTLDTSFALGTGFNFTVYSIAVQPDGKILAAGSFSKYNGLAVNKVIRLYPNGDLDSSFAIGTNPNDTPNLLLLQTDGKVLVGGDFTTFDGKASSKLIRLNLNGSVDSSFSIGTGFSSPIYAMALQKDGKIVIGGSFSTFNGQSIKRIVRLNTNGSQDSSFISGTGFSNGTVRSIVIQTNGKMLVGGSFSGNYNGTIVKRMIQILPNGNYDSTFSILPNGQLNSISLFQGGAIIGGDFNLVSEIQKNRMAKLLFCQEETIWNGTSWSNGLPTAEKAIVFTANYDLLQDTKACTCSLNLGVTVKVATGVTLELGSNYSGSGNLIFENSSSFYQTDDSVVNTGNIQFKRKTSPVTTLDYTYWASPVVGQQLQLLSPNSPMATFYSFNTYLNNWNNEQSTTTMDLGKGYIFQAPSNFSATIPSIFEAVFSGVPNNGLISLPIEKSTNPILIGNPYPSALDANAFILENQKLLQGSLYFWTHNTSSEKGQYMSDDYAVYTLFGGVGTAAKNNGINNSIPTGKIASGQAFFALGANEQGSVVFKNAMRIKGNNNQFFKNENSLKTAPTSTFEKHRIWLNLSNSKGLFKQTLLGYASGATNGQDLLFDGISLDSNEELDFYSVNATFKNSIQARALPFDDSDFIPIGFRVKQEGNYTISLDDLDGLFTDQTIYVEDQKETKIQNLKKGGYTFTTSKGTFDNRLVLRFKNPNEVAEKITAAVQVVTSNNQIQISTTKDKISSVALFSIDGKQLFQARQLNTKTHSIEAALWKSKVIIIQITLETGEKISRKLLF</sequence>
<dbReference type="SUPFAM" id="SSF101898">
    <property type="entry name" value="NHL repeat"/>
    <property type="match status" value="1"/>
</dbReference>
<organism evidence="1 2">
    <name type="scientific">Flavobacterium ammoniigenes</name>
    <dbReference type="NCBI Taxonomy" id="1751095"/>
    <lineage>
        <taxon>Bacteria</taxon>
        <taxon>Pseudomonadati</taxon>
        <taxon>Bacteroidota</taxon>
        <taxon>Flavobacteriia</taxon>
        <taxon>Flavobacteriales</taxon>
        <taxon>Flavobacteriaceae</taxon>
        <taxon>Flavobacterium</taxon>
    </lineage>
</organism>
<evidence type="ECO:0000313" key="2">
    <source>
        <dbReference type="Proteomes" id="UP001319867"/>
    </source>
</evidence>
<evidence type="ECO:0000313" key="1">
    <source>
        <dbReference type="EMBL" id="BDB54389.1"/>
    </source>
</evidence>
<dbReference type="Proteomes" id="UP001319867">
    <property type="component" value="Chromosome"/>
</dbReference>
<gene>
    <name evidence="1" type="ORF">GENT5_06940</name>
</gene>
<keyword evidence="2" id="KW-1185">Reference proteome</keyword>
<dbReference type="Gene3D" id="2.80.10.50">
    <property type="match status" value="3"/>
</dbReference>
<protein>
    <recommendedName>
        <fullName evidence="3">Delta-60 repeat domain-containing protein</fullName>
    </recommendedName>
</protein>
<accession>A0ABN6KYC1</accession>